<reference evidence="2" key="1">
    <citation type="submission" date="2025-08" db="UniProtKB">
        <authorList>
            <consortium name="RefSeq"/>
        </authorList>
    </citation>
    <scope>IDENTIFICATION</scope>
    <source>
        <tissue evidence="2">Gonad</tissue>
    </source>
</reference>
<dbReference type="AlphaFoldDB" id="A0A6P5A2C2"/>
<accession>A0A6P5A2C2</accession>
<protein>
    <submittedName>
        <fullName evidence="2">Uncharacterized protein LOC109478689</fullName>
    </submittedName>
</protein>
<evidence type="ECO:0000313" key="2">
    <source>
        <dbReference type="RefSeq" id="XP_019635916.1"/>
    </source>
</evidence>
<keyword evidence="1" id="KW-1185">Reference proteome</keyword>
<gene>
    <name evidence="2" type="primary">LOC109478689</name>
</gene>
<dbReference type="Proteomes" id="UP000515135">
    <property type="component" value="Unplaced"/>
</dbReference>
<sequence length="255" mass="29892">MQMKFHPDKCKVMHLGRRNPTHEYTMTKEDGTLHTLKVTHEEKDLGVTIDSNLKFSTHVQVQVNKANRVLGAIRHTFKYLDKEAFLPLYKSLVRPHLEYATVIWCPTTKRDRDSVERVQRRATKLVESVSHLPYPQRLQALQLPTLNFRRQRTDVIQLYKITHGYDKVRVGNSCSICRGTMFEPSLSTTTRGHSFKYQVQKSHGTRKCFFSSRVTSVWNSLSQEAVSSKSVNEFKNHIAHEWKNHQDMYNYTFTY</sequence>
<dbReference type="RefSeq" id="XP_019635916.1">
    <property type="nucleotide sequence ID" value="XM_019780357.1"/>
</dbReference>
<dbReference type="GeneID" id="109478689"/>
<name>A0A6P5A2C2_BRABE</name>
<dbReference type="PANTHER" id="PTHR33332">
    <property type="entry name" value="REVERSE TRANSCRIPTASE DOMAIN-CONTAINING PROTEIN"/>
    <property type="match status" value="1"/>
</dbReference>
<evidence type="ECO:0000313" key="1">
    <source>
        <dbReference type="Proteomes" id="UP000515135"/>
    </source>
</evidence>
<dbReference type="OrthoDB" id="6152726at2759"/>
<dbReference type="KEGG" id="bbel:109478689"/>
<organism evidence="1 2">
    <name type="scientific">Branchiostoma belcheri</name>
    <name type="common">Amphioxus</name>
    <dbReference type="NCBI Taxonomy" id="7741"/>
    <lineage>
        <taxon>Eukaryota</taxon>
        <taxon>Metazoa</taxon>
        <taxon>Chordata</taxon>
        <taxon>Cephalochordata</taxon>
        <taxon>Leptocardii</taxon>
        <taxon>Amphioxiformes</taxon>
        <taxon>Branchiostomatidae</taxon>
        <taxon>Branchiostoma</taxon>
    </lineage>
</organism>
<proteinExistence type="predicted"/>